<protein>
    <submittedName>
        <fullName evidence="1">Uncharacterized protein</fullName>
    </submittedName>
</protein>
<dbReference type="EMBL" id="AJWY01009147">
    <property type="protein sequence ID" value="EKC59216.1"/>
    <property type="molecule type" value="Genomic_DNA"/>
</dbReference>
<sequence>MQGKVEIAGVNTAKLKVLKSSETMELLRRSKAGDRQAR</sequence>
<dbReference type="AlphaFoldDB" id="K1TJ05"/>
<reference evidence="1" key="1">
    <citation type="journal article" date="2013" name="Environ. Microbiol.">
        <title>Microbiota from the distal guts of lean and obese adolescents exhibit partial functional redundancy besides clear differences in community structure.</title>
        <authorList>
            <person name="Ferrer M."/>
            <person name="Ruiz A."/>
            <person name="Lanza F."/>
            <person name="Haange S.B."/>
            <person name="Oberbach A."/>
            <person name="Till H."/>
            <person name="Bargiela R."/>
            <person name="Campoy C."/>
            <person name="Segura M.T."/>
            <person name="Richter M."/>
            <person name="von Bergen M."/>
            <person name="Seifert J."/>
            <person name="Suarez A."/>
        </authorList>
    </citation>
    <scope>NUCLEOTIDE SEQUENCE</scope>
</reference>
<feature type="non-terminal residue" evidence="1">
    <location>
        <position position="38"/>
    </location>
</feature>
<accession>K1TJ05</accession>
<comment type="caution">
    <text evidence="1">The sequence shown here is derived from an EMBL/GenBank/DDBJ whole genome shotgun (WGS) entry which is preliminary data.</text>
</comment>
<evidence type="ECO:0000313" key="1">
    <source>
        <dbReference type="EMBL" id="EKC59216.1"/>
    </source>
</evidence>
<gene>
    <name evidence="1" type="ORF">LEA_13476</name>
</gene>
<organism evidence="1">
    <name type="scientific">human gut metagenome</name>
    <dbReference type="NCBI Taxonomy" id="408170"/>
    <lineage>
        <taxon>unclassified sequences</taxon>
        <taxon>metagenomes</taxon>
        <taxon>organismal metagenomes</taxon>
    </lineage>
</organism>
<proteinExistence type="predicted"/>
<name>K1TJ05_9ZZZZ</name>